<keyword evidence="3" id="KW-1185">Reference proteome</keyword>
<dbReference type="Gene3D" id="3.20.20.80">
    <property type="entry name" value="Glycosidases"/>
    <property type="match status" value="1"/>
</dbReference>
<dbReference type="SUPFAM" id="SSF51445">
    <property type="entry name" value="(Trans)glycosidases"/>
    <property type="match status" value="1"/>
</dbReference>
<sequence>MPPEPRAAFRPGLFRSFFLGGFECSTQRRADGRRLDLIAATRHDRLAASDYRQLAEHGITAARDGVRWHLVEAGAPGRYDWSAVLPLLRAAEAAGVQVSWDLCHYGWPDGLDVFSAGFVDRLAHYAAAFARLHLEETGRPPMVCPVNEISFLAWAGGDMARMNPGTRGRGLELKRQLVRAAAAAARALRQAAPGARILAVEPVIHVVPHRHADAALAMAYYNGAQFQAWDMLAGRVEPELGGGPEVFDVVGVNYYWNNQWSCTGEWLPEGHWLCEGEPLSPFDPRTRPLHALLAAVHERYGRPLFLSETSIEGDLRAAWLRHIGGEVREALRRGVPVEGVCLYPVLSHPGWDDDRYCANGLFEMEPLQNGHRPVHEPLAAELRWQQRLFASEFGAEAGEGGLPVPGGSRLGTAPAPPGPKPAGPERLQE</sequence>
<protein>
    <submittedName>
        <fullName evidence="2">Beta-glucosidase</fullName>
    </submittedName>
</protein>
<evidence type="ECO:0000256" key="1">
    <source>
        <dbReference type="SAM" id="MobiDB-lite"/>
    </source>
</evidence>
<dbReference type="EMBL" id="JAJAQI010000034">
    <property type="protein sequence ID" value="MCB4823953.1"/>
    <property type="molecule type" value="Genomic_DNA"/>
</dbReference>
<accession>A0A9X1IHW2</accession>
<evidence type="ECO:0000313" key="3">
    <source>
        <dbReference type="Proteomes" id="UP001139311"/>
    </source>
</evidence>
<dbReference type="AlphaFoldDB" id="A0A9X1IHW2"/>
<organism evidence="2 3">
    <name type="scientific">Roseicella aerolata</name>
    <dbReference type="NCBI Taxonomy" id="2883479"/>
    <lineage>
        <taxon>Bacteria</taxon>
        <taxon>Pseudomonadati</taxon>
        <taxon>Pseudomonadota</taxon>
        <taxon>Alphaproteobacteria</taxon>
        <taxon>Acetobacterales</taxon>
        <taxon>Roseomonadaceae</taxon>
        <taxon>Roseicella</taxon>
    </lineage>
</organism>
<proteinExistence type="predicted"/>
<comment type="caution">
    <text evidence="2">The sequence shown here is derived from an EMBL/GenBank/DDBJ whole genome shotgun (WGS) entry which is preliminary data.</text>
</comment>
<dbReference type="Proteomes" id="UP001139311">
    <property type="component" value="Unassembled WGS sequence"/>
</dbReference>
<name>A0A9X1IHW2_9PROT</name>
<gene>
    <name evidence="2" type="ORF">LHA35_19675</name>
</gene>
<evidence type="ECO:0000313" key="2">
    <source>
        <dbReference type="EMBL" id="MCB4823953.1"/>
    </source>
</evidence>
<reference evidence="2" key="1">
    <citation type="submission" date="2021-10" db="EMBL/GenBank/DDBJ databases">
        <title>Roseicella aerolatum sp. nov., isolated from aerosols of e-waste dismantling site.</title>
        <authorList>
            <person name="Qin T."/>
        </authorList>
    </citation>
    <scope>NUCLEOTIDE SEQUENCE</scope>
    <source>
        <strain evidence="2">GB24</strain>
    </source>
</reference>
<dbReference type="RefSeq" id="WP_226611293.1">
    <property type="nucleotide sequence ID" value="NZ_JAJAQI010000034.1"/>
</dbReference>
<feature type="region of interest" description="Disordered" evidence="1">
    <location>
        <begin position="395"/>
        <end position="429"/>
    </location>
</feature>
<dbReference type="InterPro" id="IPR017853">
    <property type="entry name" value="GH"/>
</dbReference>